<comment type="caution">
    <text evidence="1">The sequence shown here is derived from an EMBL/GenBank/DDBJ whole genome shotgun (WGS) entry which is preliminary data.</text>
</comment>
<dbReference type="PROSITE" id="PS51257">
    <property type="entry name" value="PROKAR_LIPOPROTEIN"/>
    <property type="match status" value="1"/>
</dbReference>
<dbReference type="RefSeq" id="WP_115833489.1">
    <property type="nucleotide sequence ID" value="NZ_QNUL01000028.1"/>
</dbReference>
<evidence type="ECO:0000313" key="2">
    <source>
        <dbReference type="Proteomes" id="UP000256373"/>
    </source>
</evidence>
<reference evidence="1 2" key="1">
    <citation type="submission" date="2018-07" db="EMBL/GenBank/DDBJ databases">
        <title>Dyadobacter roseus sp. nov., isolated from rose rhizosphere soil.</title>
        <authorList>
            <person name="Chen L."/>
        </authorList>
    </citation>
    <scope>NUCLEOTIDE SEQUENCE [LARGE SCALE GENOMIC DNA]</scope>
    <source>
        <strain evidence="1 2">RS19</strain>
    </source>
</reference>
<dbReference type="AlphaFoldDB" id="A0A3D8Y5Q5"/>
<gene>
    <name evidence="1" type="ORF">DSL64_23960</name>
</gene>
<proteinExistence type="predicted"/>
<evidence type="ECO:0000313" key="1">
    <source>
        <dbReference type="EMBL" id="REA57412.1"/>
    </source>
</evidence>
<sequence>MKNLSLNPLVLFIVAPLVIGTAGCCTKKLCIGADNMDQIAFNNFANSDLDTIVIQRFNKGANATNPVDSVTVVTSNFSPGTYQLILLPTRLTVEQNYVVKLISTGERYAISDFVVTKQECNTGFMCNDSYNSLESYTLNGNVVRTYQLAISK</sequence>
<evidence type="ECO:0008006" key="3">
    <source>
        <dbReference type="Google" id="ProtNLM"/>
    </source>
</evidence>
<dbReference type="EMBL" id="QNUL01000028">
    <property type="protein sequence ID" value="REA57412.1"/>
    <property type="molecule type" value="Genomic_DNA"/>
</dbReference>
<dbReference type="Proteomes" id="UP000256373">
    <property type="component" value="Unassembled WGS sequence"/>
</dbReference>
<keyword evidence="2" id="KW-1185">Reference proteome</keyword>
<organism evidence="1 2">
    <name type="scientific">Dyadobacter luteus</name>
    <dbReference type="NCBI Taxonomy" id="2259619"/>
    <lineage>
        <taxon>Bacteria</taxon>
        <taxon>Pseudomonadati</taxon>
        <taxon>Bacteroidota</taxon>
        <taxon>Cytophagia</taxon>
        <taxon>Cytophagales</taxon>
        <taxon>Spirosomataceae</taxon>
        <taxon>Dyadobacter</taxon>
    </lineage>
</organism>
<dbReference type="OrthoDB" id="963437at2"/>
<name>A0A3D8Y5Q5_9BACT</name>
<accession>A0A3D8Y5Q5</accession>
<protein>
    <recommendedName>
        <fullName evidence="3">Lipoprotein</fullName>
    </recommendedName>
</protein>